<organism evidence="1 2">
    <name type="scientific">Engystomops pustulosus</name>
    <name type="common">Tungara frog</name>
    <name type="synonym">Physalaemus pustulosus</name>
    <dbReference type="NCBI Taxonomy" id="76066"/>
    <lineage>
        <taxon>Eukaryota</taxon>
        <taxon>Metazoa</taxon>
        <taxon>Chordata</taxon>
        <taxon>Craniata</taxon>
        <taxon>Vertebrata</taxon>
        <taxon>Euteleostomi</taxon>
        <taxon>Amphibia</taxon>
        <taxon>Batrachia</taxon>
        <taxon>Anura</taxon>
        <taxon>Neobatrachia</taxon>
        <taxon>Hyloidea</taxon>
        <taxon>Leptodactylidae</taxon>
        <taxon>Leiuperinae</taxon>
        <taxon>Engystomops</taxon>
    </lineage>
</organism>
<gene>
    <name evidence="1" type="ORF">GDO81_011555</name>
</gene>
<name>A0AAV7BFF4_ENGPU</name>
<comment type="caution">
    <text evidence="1">The sequence shown here is derived from an EMBL/GenBank/DDBJ whole genome shotgun (WGS) entry which is preliminary data.</text>
</comment>
<evidence type="ECO:0000313" key="1">
    <source>
        <dbReference type="EMBL" id="KAG8571206.1"/>
    </source>
</evidence>
<protein>
    <submittedName>
        <fullName evidence="1">Uncharacterized protein</fullName>
    </submittedName>
</protein>
<dbReference type="EMBL" id="WNYA01000005">
    <property type="protein sequence ID" value="KAG8571206.1"/>
    <property type="molecule type" value="Genomic_DNA"/>
</dbReference>
<evidence type="ECO:0000313" key="2">
    <source>
        <dbReference type="Proteomes" id="UP000824782"/>
    </source>
</evidence>
<dbReference type="AlphaFoldDB" id="A0AAV7BFF4"/>
<reference evidence="1" key="1">
    <citation type="thesis" date="2020" institute="ProQuest LLC" country="789 East Eisenhower Parkway, Ann Arbor, MI, USA">
        <title>Comparative Genomics and Chromosome Evolution.</title>
        <authorList>
            <person name="Mudd A.B."/>
        </authorList>
    </citation>
    <scope>NUCLEOTIDE SEQUENCE</scope>
    <source>
        <strain evidence="1">237g6f4</strain>
        <tissue evidence="1">Blood</tissue>
    </source>
</reference>
<sequence>MNGFCTGYTKDILGRIYSVKTTPIISNLQCIERKKYALPVCYRMALLRITTGSSCMGHTWCVKQQHEFPIYTRYNFLVGCNYCGYLPYLLTCLESVLLTLNNLYLHHFINNIKSYVLVSVSPIVL</sequence>
<dbReference type="Proteomes" id="UP000824782">
    <property type="component" value="Unassembled WGS sequence"/>
</dbReference>
<keyword evidence="2" id="KW-1185">Reference proteome</keyword>
<accession>A0AAV7BFF4</accession>
<proteinExistence type="predicted"/>